<dbReference type="AlphaFoldDB" id="A0A3M0J5W0"/>
<evidence type="ECO:0000256" key="1">
    <source>
        <dbReference type="ARBA" id="ARBA00004123"/>
    </source>
</evidence>
<feature type="domain" description="C2H2-type" evidence="13">
    <location>
        <begin position="283"/>
        <end position="310"/>
    </location>
</feature>
<evidence type="ECO:0000256" key="9">
    <source>
        <dbReference type="ARBA" id="ARBA00023163"/>
    </source>
</evidence>
<evidence type="ECO:0000256" key="2">
    <source>
        <dbReference type="ARBA" id="ARBA00006991"/>
    </source>
</evidence>
<dbReference type="OrthoDB" id="654211at2759"/>
<dbReference type="GO" id="GO:0000981">
    <property type="term" value="F:DNA-binding transcription factor activity, RNA polymerase II-specific"/>
    <property type="evidence" value="ECO:0007669"/>
    <property type="project" value="TreeGrafter"/>
</dbReference>
<gene>
    <name evidence="14" type="ORF">DUI87_27254</name>
</gene>
<evidence type="ECO:0000256" key="12">
    <source>
        <dbReference type="SAM" id="MobiDB-lite"/>
    </source>
</evidence>
<dbReference type="InterPro" id="IPR050717">
    <property type="entry name" value="C2H2-ZF_Transcription_Reg"/>
</dbReference>
<evidence type="ECO:0000256" key="5">
    <source>
        <dbReference type="ARBA" id="ARBA00022771"/>
    </source>
</evidence>
<dbReference type="STRING" id="333673.A0A3M0J5W0"/>
<dbReference type="Gene3D" id="3.30.160.60">
    <property type="entry name" value="Classic Zinc Finger"/>
    <property type="match status" value="9"/>
</dbReference>
<keyword evidence="10" id="KW-0539">Nucleus</keyword>
<keyword evidence="3" id="KW-0479">Metal-binding</keyword>
<dbReference type="PANTHER" id="PTHR14196">
    <property type="entry name" value="ODD-SKIPPED - RELATED"/>
    <property type="match status" value="1"/>
</dbReference>
<feature type="domain" description="C2H2-type" evidence="13">
    <location>
        <begin position="171"/>
        <end position="198"/>
    </location>
</feature>
<feature type="domain" description="C2H2-type" evidence="13">
    <location>
        <begin position="199"/>
        <end position="226"/>
    </location>
</feature>
<evidence type="ECO:0000256" key="7">
    <source>
        <dbReference type="ARBA" id="ARBA00023015"/>
    </source>
</evidence>
<comment type="similarity">
    <text evidence="2">Belongs to the krueppel C2H2-type zinc-finger protein family.</text>
</comment>
<keyword evidence="7" id="KW-0805">Transcription regulation</keyword>
<dbReference type="FunFam" id="3.30.160.60:FF:002343">
    <property type="entry name" value="Zinc finger protein 33A"/>
    <property type="match status" value="2"/>
</dbReference>
<evidence type="ECO:0000256" key="4">
    <source>
        <dbReference type="ARBA" id="ARBA00022737"/>
    </source>
</evidence>
<evidence type="ECO:0000313" key="15">
    <source>
        <dbReference type="Proteomes" id="UP000269221"/>
    </source>
</evidence>
<feature type="region of interest" description="Disordered" evidence="12">
    <location>
        <begin position="1"/>
        <end position="120"/>
    </location>
</feature>
<dbReference type="FunFam" id="3.30.160.60:FF:002737">
    <property type="entry name" value="AGAP008430-PA"/>
    <property type="match status" value="1"/>
</dbReference>
<name>A0A3M0J5W0_HIRRU</name>
<keyword evidence="5 11" id="KW-0863">Zinc-finger</keyword>
<dbReference type="EMBL" id="QRBI01000178">
    <property type="protein sequence ID" value="RMB96192.1"/>
    <property type="molecule type" value="Genomic_DNA"/>
</dbReference>
<dbReference type="GO" id="GO:0005634">
    <property type="term" value="C:nucleus"/>
    <property type="evidence" value="ECO:0007669"/>
    <property type="project" value="UniProtKB-SubCell"/>
</dbReference>
<dbReference type="Pfam" id="PF00096">
    <property type="entry name" value="zf-C2H2"/>
    <property type="match status" value="6"/>
</dbReference>
<keyword evidence="15" id="KW-1185">Reference proteome</keyword>
<evidence type="ECO:0000256" key="6">
    <source>
        <dbReference type="ARBA" id="ARBA00022833"/>
    </source>
</evidence>
<sequence length="423" mass="48693">METREDKSPMQILVEEAVLSGSTGQESNGEEKSWRSLVRRDCKSRSRGSEEERATLCQEGGQRWSQSSDLVVHEQLHDGEKPHKQGAEHGDQGGQIPTADPRGRAVLSSSTVQESNGEEKSWRSLVRRDCKSRSRGSEEERATLCQEGGQRWSQSSDLVVHEQLHDGEKPHRCFGCAKSFSWRCDLLRHQRIHTGERPYECGECGKRFRESSSLTKHQRIHTGEQPYKCGECGKCFTLRSSLTVHQRIHTGERPYKCSECGMGFLTSSKLLEHQQTHIEEWPFRCPDCRKGFKHNSTLTRHRRIHTGERPHECDVCGMSFIQSWALIRHQRTHTGERPYECGKCSKRFHTSSNLLLHQRIHTEERPFRCPRLWEGLHAELHPRQTPAHPHWGEAPRVSPVWEELFTEVSHDPTPTEAPVREAL</sequence>
<feature type="domain" description="C2H2-type" evidence="13">
    <location>
        <begin position="143"/>
        <end position="170"/>
    </location>
</feature>
<keyword evidence="4" id="KW-0677">Repeat</keyword>
<comment type="subcellular location">
    <subcellularLocation>
        <location evidence="1">Nucleus</location>
    </subcellularLocation>
</comment>
<keyword evidence="9" id="KW-0804">Transcription</keyword>
<dbReference type="InterPro" id="IPR036236">
    <property type="entry name" value="Znf_C2H2_sf"/>
</dbReference>
<organism evidence="14 15">
    <name type="scientific">Hirundo rustica rustica</name>
    <dbReference type="NCBI Taxonomy" id="333673"/>
    <lineage>
        <taxon>Eukaryota</taxon>
        <taxon>Metazoa</taxon>
        <taxon>Chordata</taxon>
        <taxon>Craniata</taxon>
        <taxon>Vertebrata</taxon>
        <taxon>Euteleostomi</taxon>
        <taxon>Archelosauria</taxon>
        <taxon>Archosauria</taxon>
        <taxon>Dinosauria</taxon>
        <taxon>Saurischia</taxon>
        <taxon>Theropoda</taxon>
        <taxon>Coelurosauria</taxon>
        <taxon>Aves</taxon>
        <taxon>Neognathae</taxon>
        <taxon>Neoaves</taxon>
        <taxon>Telluraves</taxon>
        <taxon>Australaves</taxon>
        <taxon>Passeriformes</taxon>
        <taxon>Sylvioidea</taxon>
        <taxon>Hirundinidae</taxon>
        <taxon>Hirundo</taxon>
    </lineage>
</organism>
<dbReference type="FunFam" id="3.30.160.60:FF:002063">
    <property type="entry name" value="RB associated KRAB zinc finger"/>
    <property type="match status" value="1"/>
</dbReference>
<proteinExistence type="inferred from homology"/>
<evidence type="ECO:0000256" key="8">
    <source>
        <dbReference type="ARBA" id="ARBA00023125"/>
    </source>
</evidence>
<evidence type="ECO:0000313" key="14">
    <source>
        <dbReference type="EMBL" id="RMB96192.1"/>
    </source>
</evidence>
<feature type="domain" description="C2H2-type" evidence="13">
    <location>
        <begin position="55"/>
        <end position="82"/>
    </location>
</feature>
<dbReference type="PANTHER" id="PTHR14196:SF12">
    <property type="entry name" value="ZINC FINGER PROTEIN 208-LIKE"/>
    <property type="match status" value="1"/>
</dbReference>
<dbReference type="Proteomes" id="UP000269221">
    <property type="component" value="Unassembled WGS sequence"/>
</dbReference>
<evidence type="ECO:0000256" key="11">
    <source>
        <dbReference type="PROSITE-ProRule" id="PRU00042"/>
    </source>
</evidence>
<feature type="domain" description="C2H2-type" evidence="13">
    <location>
        <begin position="227"/>
        <end position="254"/>
    </location>
</feature>
<feature type="compositionally biased region" description="Basic and acidic residues" evidence="12">
    <location>
        <begin position="29"/>
        <end position="54"/>
    </location>
</feature>
<dbReference type="SUPFAM" id="SSF57667">
    <property type="entry name" value="beta-beta-alpha zinc fingers"/>
    <property type="match status" value="4"/>
</dbReference>
<dbReference type="GO" id="GO:0008270">
    <property type="term" value="F:zinc ion binding"/>
    <property type="evidence" value="ECO:0007669"/>
    <property type="project" value="UniProtKB-KW"/>
</dbReference>
<dbReference type="PROSITE" id="PS00028">
    <property type="entry name" value="ZINC_FINGER_C2H2_1"/>
    <property type="match status" value="7"/>
</dbReference>
<dbReference type="GO" id="GO:0000977">
    <property type="term" value="F:RNA polymerase II transcription regulatory region sequence-specific DNA binding"/>
    <property type="evidence" value="ECO:0007669"/>
    <property type="project" value="TreeGrafter"/>
</dbReference>
<protein>
    <recommendedName>
        <fullName evidence="13">C2H2-type domain-containing protein</fullName>
    </recommendedName>
</protein>
<evidence type="ECO:0000256" key="10">
    <source>
        <dbReference type="ARBA" id="ARBA00023242"/>
    </source>
</evidence>
<keyword evidence="6" id="KW-0862">Zinc</keyword>
<dbReference type="FunFam" id="3.30.160.60:FF:001437">
    <property type="entry name" value="Zinc finger protein 594"/>
    <property type="match status" value="1"/>
</dbReference>
<feature type="domain" description="C2H2-type" evidence="13">
    <location>
        <begin position="339"/>
        <end position="366"/>
    </location>
</feature>
<dbReference type="FunFam" id="3.30.160.60:FF:000688">
    <property type="entry name" value="zinc finger protein 197 isoform X1"/>
    <property type="match status" value="1"/>
</dbReference>
<dbReference type="PROSITE" id="PS50157">
    <property type="entry name" value="ZINC_FINGER_C2H2_2"/>
    <property type="match status" value="9"/>
</dbReference>
<evidence type="ECO:0000259" key="13">
    <source>
        <dbReference type="PROSITE" id="PS50157"/>
    </source>
</evidence>
<dbReference type="FunFam" id="3.30.160.60:FF:000478">
    <property type="entry name" value="Zinc finger protein 133"/>
    <property type="match status" value="1"/>
</dbReference>
<accession>A0A3M0J5W0</accession>
<dbReference type="InterPro" id="IPR013087">
    <property type="entry name" value="Znf_C2H2_type"/>
</dbReference>
<comment type="caution">
    <text evidence="14">The sequence shown here is derived from an EMBL/GenBank/DDBJ whole genome shotgun (WGS) entry which is preliminary data.</text>
</comment>
<feature type="domain" description="C2H2-type" evidence="13">
    <location>
        <begin position="255"/>
        <end position="282"/>
    </location>
</feature>
<keyword evidence="8" id="KW-0238">DNA-binding</keyword>
<feature type="compositionally biased region" description="Basic and acidic residues" evidence="12">
    <location>
        <begin position="71"/>
        <end position="91"/>
    </location>
</feature>
<evidence type="ECO:0000256" key="3">
    <source>
        <dbReference type="ARBA" id="ARBA00022723"/>
    </source>
</evidence>
<feature type="domain" description="C2H2-type" evidence="13">
    <location>
        <begin position="311"/>
        <end position="338"/>
    </location>
</feature>
<reference evidence="14 15" key="1">
    <citation type="submission" date="2018-07" db="EMBL/GenBank/DDBJ databases">
        <title>A high quality draft genome assembly of the barn swallow (H. rustica rustica).</title>
        <authorList>
            <person name="Formenti G."/>
            <person name="Chiara M."/>
            <person name="Poveda L."/>
            <person name="Francoijs K.-J."/>
            <person name="Bonisoli-Alquati A."/>
            <person name="Canova L."/>
            <person name="Gianfranceschi L."/>
            <person name="Horner D.S."/>
            <person name="Saino N."/>
        </authorList>
    </citation>
    <scope>NUCLEOTIDE SEQUENCE [LARGE SCALE GENOMIC DNA]</scope>
    <source>
        <strain evidence="14">Chelidonia</strain>
        <tissue evidence="14">Blood</tissue>
    </source>
</reference>
<dbReference type="SMART" id="SM00355">
    <property type="entry name" value="ZnF_C2H2"/>
    <property type="match status" value="7"/>
</dbReference>